<evidence type="ECO:0000256" key="9">
    <source>
        <dbReference type="ARBA" id="ARBA00022777"/>
    </source>
</evidence>
<feature type="domain" description="Histidine kinase" evidence="15">
    <location>
        <begin position="250"/>
        <end position="485"/>
    </location>
</feature>
<dbReference type="SUPFAM" id="SSF47384">
    <property type="entry name" value="Homodimeric domain of signal transducing histidine kinase"/>
    <property type="match status" value="1"/>
</dbReference>
<evidence type="ECO:0000256" key="1">
    <source>
        <dbReference type="ARBA" id="ARBA00000085"/>
    </source>
</evidence>
<dbReference type="Gene3D" id="3.30.565.10">
    <property type="entry name" value="Histidine kinase-like ATPase, C-terminal domain"/>
    <property type="match status" value="1"/>
</dbReference>
<reference evidence="17 18" key="1">
    <citation type="submission" date="2022-10" db="EMBL/GenBank/DDBJ databases">
        <title>Description of Fervidibacillus gen. nov. in the family Fervidibacillaceae fam. nov. with two species, Fervidibacillus albus sp. nov., and Fervidibacillus halotolerans sp. nov., isolated from tidal flat sediments.</title>
        <authorList>
            <person name="Kwon K.K."/>
            <person name="Yang S.-H."/>
        </authorList>
    </citation>
    <scope>NUCLEOTIDE SEQUENCE [LARGE SCALE GENOMIC DNA]</scope>
    <source>
        <strain evidence="17 18">DSM 23332</strain>
    </source>
</reference>
<keyword evidence="13 14" id="KW-0472">Membrane</keyword>
<dbReference type="CDD" id="cd00082">
    <property type="entry name" value="HisKA"/>
    <property type="match status" value="1"/>
</dbReference>
<dbReference type="SUPFAM" id="SSF55874">
    <property type="entry name" value="ATPase domain of HSP90 chaperone/DNA topoisomerase II/histidine kinase"/>
    <property type="match status" value="1"/>
</dbReference>
<dbReference type="PROSITE" id="PS50109">
    <property type="entry name" value="HIS_KIN"/>
    <property type="match status" value="1"/>
</dbReference>
<dbReference type="InterPro" id="IPR050398">
    <property type="entry name" value="HssS/ArlS-like"/>
</dbReference>
<dbReference type="InterPro" id="IPR036097">
    <property type="entry name" value="HisK_dim/P_sf"/>
</dbReference>
<evidence type="ECO:0000313" key="17">
    <source>
        <dbReference type="EMBL" id="MCU9593345.1"/>
    </source>
</evidence>
<keyword evidence="7 14" id="KW-0812">Transmembrane</keyword>
<comment type="caution">
    <text evidence="17">The sequence shown here is derived from an EMBL/GenBank/DDBJ whole genome shotgun (WGS) entry which is preliminary data.</text>
</comment>
<dbReference type="Pfam" id="PF00512">
    <property type="entry name" value="HisKA"/>
    <property type="match status" value="1"/>
</dbReference>
<evidence type="ECO:0000256" key="5">
    <source>
        <dbReference type="ARBA" id="ARBA00022553"/>
    </source>
</evidence>
<proteinExistence type="predicted"/>
<evidence type="ECO:0000256" key="13">
    <source>
        <dbReference type="ARBA" id="ARBA00023136"/>
    </source>
</evidence>
<dbReference type="InterPro" id="IPR003594">
    <property type="entry name" value="HATPase_dom"/>
</dbReference>
<keyword evidence="18" id="KW-1185">Reference proteome</keyword>
<dbReference type="Gene3D" id="6.10.340.10">
    <property type="match status" value="1"/>
</dbReference>
<dbReference type="Pfam" id="PF00672">
    <property type="entry name" value="HAMP"/>
    <property type="match status" value="1"/>
</dbReference>
<evidence type="ECO:0000256" key="6">
    <source>
        <dbReference type="ARBA" id="ARBA00022679"/>
    </source>
</evidence>
<evidence type="ECO:0000256" key="8">
    <source>
        <dbReference type="ARBA" id="ARBA00022741"/>
    </source>
</evidence>
<comment type="catalytic activity">
    <reaction evidence="1">
        <text>ATP + protein L-histidine = ADP + protein N-phospho-L-histidine.</text>
        <dbReference type="EC" id="2.7.13.3"/>
    </reaction>
</comment>
<name>A0ABT2WCW0_9BACI</name>
<dbReference type="PROSITE" id="PS50885">
    <property type="entry name" value="HAMP"/>
    <property type="match status" value="1"/>
</dbReference>
<dbReference type="CDD" id="cd06225">
    <property type="entry name" value="HAMP"/>
    <property type="match status" value="1"/>
</dbReference>
<evidence type="ECO:0000256" key="3">
    <source>
        <dbReference type="ARBA" id="ARBA00012438"/>
    </source>
</evidence>
<evidence type="ECO:0000259" key="15">
    <source>
        <dbReference type="PROSITE" id="PS50109"/>
    </source>
</evidence>
<dbReference type="SMART" id="SM00388">
    <property type="entry name" value="HisKA"/>
    <property type="match status" value="1"/>
</dbReference>
<evidence type="ECO:0000259" key="16">
    <source>
        <dbReference type="PROSITE" id="PS50885"/>
    </source>
</evidence>
<gene>
    <name evidence="17" type="ORF">OEV82_02595</name>
</gene>
<dbReference type="InterPro" id="IPR036890">
    <property type="entry name" value="HATPase_C_sf"/>
</dbReference>
<dbReference type="CDD" id="cd00075">
    <property type="entry name" value="HATPase"/>
    <property type="match status" value="1"/>
</dbReference>
<evidence type="ECO:0000313" key="18">
    <source>
        <dbReference type="Proteomes" id="UP001208656"/>
    </source>
</evidence>
<evidence type="ECO:0000256" key="7">
    <source>
        <dbReference type="ARBA" id="ARBA00022692"/>
    </source>
</evidence>
<dbReference type="SUPFAM" id="SSF158472">
    <property type="entry name" value="HAMP domain-like"/>
    <property type="match status" value="1"/>
</dbReference>
<organism evidence="17 18">
    <name type="scientific">Pallidibacillus thermolactis</name>
    <dbReference type="NCBI Taxonomy" id="251051"/>
    <lineage>
        <taxon>Bacteria</taxon>
        <taxon>Bacillati</taxon>
        <taxon>Bacillota</taxon>
        <taxon>Bacilli</taxon>
        <taxon>Bacillales</taxon>
        <taxon>Bacillaceae</taxon>
        <taxon>Pallidibacillus</taxon>
    </lineage>
</organism>
<dbReference type="InterPro" id="IPR003660">
    <property type="entry name" value="HAMP_dom"/>
</dbReference>
<dbReference type="PANTHER" id="PTHR45528:SF1">
    <property type="entry name" value="SENSOR HISTIDINE KINASE CPXA"/>
    <property type="match status" value="1"/>
</dbReference>
<keyword evidence="4" id="KW-1003">Cell membrane</keyword>
<dbReference type="InterPro" id="IPR003661">
    <property type="entry name" value="HisK_dim/P_dom"/>
</dbReference>
<dbReference type="SMART" id="SM00387">
    <property type="entry name" value="HATPase_c"/>
    <property type="match status" value="1"/>
</dbReference>
<comment type="subcellular location">
    <subcellularLocation>
        <location evidence="2">Cell membrane</location>
        <topology evidence="2">Multi-pass membrane protein</topology>
    </subcellularLocation>
</comment>
<dbReference type="EMBL" id="JAOUSE010000004">
    <property type="protein sequence ID" value="MCU9593345.1"/>
    <property type="molecule type" value="Genomic_DNA"/>
</dbReference>
<evidence type="ECO:0000256" key="14">
    <source>
        <dbReference type="SAM" id="Phobius"/>
    </source>
</evidence>
<protein>
    <recommendedName>
        <fullName evidence="3">histidine kinase</fullName>
        <ecNumber evidence="3">2.7.13.3</ecNumber>
    </recommendedName>
</protein>
<dbReference type="InterPro" id="IPR004358">
    <property type="entry name" value="Sig_transdc_His_kin-like_C"/>
</dbReference>
<evidence type="ECO:0000256" key="2">
    <source>
        <dbReference type="ARBA" id="ARBA00004651"/>
    </source>
</evidence>
<evidence type="ECO:0000256" key="4">
    <source>
        <dbReference type="ARBA" id="ARBA00022475"/>
    </source>
</evidence>
<accession>A0ABT2WCW0</accession>
<feature type="transmembrane region" description="Helical" evidence="14">
    <location>
        <begin position="6"/>
        <end position="32"/>
    </location>
</feature>
<dbReference type="InterPro" id="IPR005467">
    <property type="entry name" value="His_kinase_dom"/>
</dbReference>
<keyword evidence="6" id="KW-0808">Transferase</keyword>
<evidence type="ECO:0000256" key="11">
    <source>
        <dbReference type="ARBA" id="ARBA00022989"/>
    </source>
</evidence>
<evidence type="ECO:0000256" key="10">
    <source>
        <dbReference type="ARBA" id="ARBA00022840"/>
    </source>
</evidence>
<keyword evidence="11 14" id="KW-1133">Transmembrane helix</keyword>
<evidence type="ECO:0000256" key="12">
    <source>
        <dbReference type="ARBA" id="ARBA00023012"/>
    </source>
</evidence>
<dbReference type="PRINTS" id="PR00344">
    <property type="entry name" value="BCTRLSENSOR"/>
</dbReference>
<keyword evidence="12" id="KW-0902">Two-component regulatory system</keyword>
<sequence>MKIKPWLMISYLVVMILPIIVLYFFYISLLHFDEKRDFKEYMEAMDKVTKLDSILSNPSYYQVQDVENYRELQDIVDSSMNIKLYRDDGLKLYSTIDNTGVEIYSVHRRNFTYQDLNVLKKDYRTYTYKKPVFNENNLIGIYEITMTRDIWLEGVQNRTLILGGCLVITFMVIYGCVIILLNRKLNRPLHLLKEEMNAFAKGKSRRIKLPQTKDEIGELMAHFSKMREEIEAKNKEIKKQQQEKEYIIAALSHDLKTPLTAIRAYFEAISRSQELSDQEMEVYRAIIFEKLDYMKEMVDDLNVFTKLKSTAKKIEFVDVDGEEFFDMLLGGYEGTCRERGINLTVEQNVSAHISVNVKQMIRVVDNLMSNAIRYTDKGKNIWLAAISQSNPLPTWIFAPFIWELESWRKNGTIILIQNEGKEISKKDLDNVFEPFVQLEEARGQGGTSGLGLSIAKMIMEQHGGKIKLWSHPNYGTLAACWLKEG</sequence>
<keyword evidence="9 17" id="KW-0418">Kinase</keyword>
<dbReference type="RefSeq" id="WP_263060910.1">
    <property type="nucleotide sequence ID" value="NZ_JAOUSE010000004.1"/>
</dbReference>
<feature type="domain" description="HAMP" evidence="16">
    <location>
        <begin position="183"/>
        <end position="235"/>
    </location>
</feature>
<dbReference type="SMART" id="SM00304">
    <property type="entry name" value="HAMP"/>
    <property type="match status" value="1"/>
</dbReference>
<dbReference type="Gene3D" id="1.10.287.130">
    <property type="match status" value="1"/>
</dbReference>
<dbReference type="GO" id="GO:0016301">
    <property type="term" value="F:kinase activity"/>
    <property type="evidence" value="ECO:0007669"/>
    <property type="project" value="UniProtKB-KW"/>
</dbReference>
<keyword evidence="8" id="KW-0547">Nucleotide-binding</keyword>
<keyword evidence="10" id="KW-0067">ATP-binding</keyword>
<keyword evidence="5" id="KW-0597">Phosphoprotein</keyword>
<dbReference type="EC" id="2.7.13.3" evidence="3"/>
<dbReference type="Pfam" id="PF02518">
    <property type="entry name" value="HATPase_c"/>
    <property type="match status" value="1"/>
</dbReference>
<dbReference type="PANTHER" id="PTHR45528">
    <property type="entry name" value="SENSOR HISTIDINE KINASE CPXA"/>
    <property type="match status" value="1"/>
</dbReference>
<dbReference type="Proteomes" id="UP001208656">
    <property type="component" value="Unassembled WGS sequence"/>
</dbReference>
<feature type="transmembrane region" description="Helical" evidence="14">
    <location>
        <begin position="160"/>
        <end position="181"/>
    </location>
</feature>